<dbReference type="InterPro" id="IPR028366">
    <property type="entry name" value="PhoU"/>
</dbReference>
<dbReference type="GO" id="GO:0045936">
    <property type="term" value="P:negative regulation of phosphate metabolic process"/>
    <property type="evidence" value="ECO:0007669"/>
    <property type="project" value="InterPro"/>
</dbReference>
<evidence type="ECO:0000259" key="3">
    <source>
        <dbReference type="Pfam" id="PF01895"/>
    </source>
</evidence>
<organism evidence="4 5">
    <name type="scientific">Nocardia jinanensis</name>
    <dbReference type="NCBI Taxonomy" id="382504"/>
    <lineage>
        <taxon>Bacteria</taxon>
        <taxon>Bacillati</taxon>
        <taxon>Actinomycetota</taxon>
        <taxon>Actinomycetes</taxon>
        <taxon>Mycobacteriales</taxon>
        <taxon>Nocardiaceae</taxon>
        <taxon>Nocardia</taxon>
    </lineage>
</organism>
<feature type="region of interest" description="Disordered" evidence="2">
    <location>
        <begin position="1"/>
        <end position="26"/>
    </location>
</feature>
<protein>
    <submittedName>
        <fullName evidence="4">Phosphate transport system regulatory protein PhoU</fullName>
    </submittedName>
</protein>
<proteinExistence type="predicted"/>
<feature type="domain" description="PhoU" evidence="3">
    <location>
        <begin position="42"/>
        <end position="129"/>
    </location>
</feature>
<dbReference type="Proteomes" id="UP000638263">
    <property type="component" value="Unassembled WGS sequence"/>
</dbReference>
<reference evidence="4" key="2">
    <citation type="submission" date="2020-09" db="EMBL/GenBank/DDBJ databases">
        <authorList>
            <person name="Sun Q."/>
            <person name="Zhou Y."/>
        </authorList>
    </citation>
    <scope>NUCLEOTIDE SEQUENCE</scope>
    <source>
        <strain evidence="4">CGMCC 4.3508</strain>
    </source>
</reference>
<comment type="caution">
    <text evidence="4">The sequence shown here is derived from an EMBL/GenBank/DDBJ whole genome shotgun (WGS) entry which is preliminary data.</text>
</comment>
<evidence type="ECO:0000313" key="4">
    <source>
        <dbReference type="EMBL" id="GGL32236.1"/>
    </source>
</evidence>
<dbReference type="EMBL" id="BMMH01000014">
    <property type="protein sequence ID" value="GGL32236.1"/>
    <property type="molecule type" value="Genomic_DNA"/>
</dbReference>
<gene>
    <name evidence="4" type="ORF">GCM10011588_53780</name>
</gene>
<keyword evidence="1" id="KW-0592">Phosphate transport</keyword>
<dbReference type="Pfam" id="PF01895">
    <property type="entry name" value="PhoU"/>
    <property type="match status" value="1"/>
</dbReference>
<keyword evidence="1" id="KW-0813">Transport</keyword>
<evidence type="ECO:0000256" key="1">
    <source>
        <dbReference type="ARBA" id="ARBA00022592"/>
    </source>
</evidence>
<dbReference type="GO" id="GO:0030643">
    <property type="term" value="P:intracellular phosphate ion homeostasis"/>
    <property type="evidence" value="ECO:0007669"/>
    <property type="project" value="InterPro"/>
</dbReference>
<dbReference type="PANTHER" id="PTHR42930">
    <property type="entry name" value="PHOSPHATE-SPECIFIC TRANSPORT SYSTEM ACCESSORY PROTEIN PHOU"/>
    <property type="match status" value="1"/>
</dbReference>
<sequence length="251" mass="27243">MRREYDRPNESSDHSTEAHAMGDNSPVRTQFTNELVALTADLTQMCRITHEAAERVTDAVVGADLAATYEVFALDERLQTMYGACEARTVVLLALQAPVARDLRHVVTAIQIAGELSRIGWLFSRVADQVYQTHPDPIAPAPVLGVLAQMAGLTAECTARAQYAVTRGRHTPADDTGAAAMQILNQKLHNALSATTGTPTETAIMLALVGHKLSRTLDHTDRIERLIHFLDTGIPPTAQIRADDEAAEIAE</sequence>
<evidence type="ECO:0000256" key="2">
    <source>
        <dbReference type="SAM" id="MobiDB-lite"/>
    </source>
</evidence>
<dbReference type="PANTHER" id="PTHR42930:SF3">
    <property type="entry name" value="PHOSPHATE-SPECIFIC TRANSPORT SYSTEM ACCESSORY PROTEIN PHOU"/>
    <property type="match status" value="1"/>
</dbReference>
<evidence type="ECO:0000313" key="5">
    <source>
        <dbReference type="Proteomes" id="UP000638263"/>
    </source>
</evidence>
<reference evidence="4" key="1">
    <citation type="journal article" date="2014" name="Int. J. Syst. Evol. Microbiol.">
        <title>Complete genome sequence of Corynebacterium casei LMG S-19264T (=DSM 44701T), isolated from a smear-ripened cheese.</title>
        <authorList>
            <consortium name="US DOE Joint Genome Institute (JGI-PGF)"/>
            <person name="Walter F."/>
            <person name="Albersmeier A."/>
            <person name="Kalinowski J."/>
            <person name="Ruckert C."/>
        </authorList>
    </citation>
    <scope>NUCLEOTIDE SEQUENCE</scope>
    <source>
        <strain evidence="4">CGMCC 4.3508</strain>
    </source>
</reference>
<name>A0A917RUN4_9NOCA</name>
<dbReference type="Gene3D" id="1.20.58.220">
    <property type="entry name" value="Phosphate transport system protein phou homolog 2, domain 2"/>
    <property type="match status" value="1"/>
</dbReference>
<dbReference type="AlphaFoldDB" id="A0A917RUN4"/>
<dbReference type="GO" id="GO:0006817">
    <property type="term" value="P:phosphate ion transport"/>
    <property type="evidence" value="ECO:0007669"/>
    <property type="project" value="UniProtKB-KW"/>
</dbReference>
<accession>A0A917RUN4</accession>
<feature type="compositionally biased region" description="Basic and acidic residues" evidence="2">
    <location>
        <begin position="1"/>
        <end position="17"/>
    </location>
</feature>
<dbReference type="InterPro" id="IPR038078">
    <property type="entry name" value="PhoU-like_sf"/>
</dbReference>
<dbReference type="SUPFAM" id="SSF109755">
    <property type="entry name" value="PhoU-like"/>
    <property type="match status" value="1"/>
</dbReference>
<dbReference type="InterPro" id="IPR026022">
    <property type="entry name" value="PhoU_dom"/>
</dbReference>
<keyword evidence="5" id="KW-1185">Reference proteome</keyword>